<feature type="domain" description="DUF6898" evidence="1">
    <location>
        <begin position="6"/>
        <end position="61"/>
    </location>
</feature>
<gene>
    <name evidence="2" type="ORF">SAE02_62540</name>
</gene>
<sequence length="68" mass="7532">MTKPPDREVLLEFQRVGTYMKATAMDAATLTEVSVVGPLNHSQEMLKRTVLAKLNYVLAKKAGTSPQR</sequence>
<protein>
    <recommendedName>
        <fullName evidence="1">DUF6898 domain-containing protein</fullName>
    </recommendedName>
</protein>
<dbReference type="EMBL" id="BJYZ01000035">
    <property type="protein sequence ID" value="GEO42106.1"/>
    <property type="molecule type" value="Genomic_DNA"/>
</dbReference>
<evidence type="ECO:0000259" key="1">
    <source>
        <dbReference type="Pfam" id="PF21839"/>
    </source>
</evidence>
<organism evidence="2 3">
    <name type="scientific">Skermanella aerolata</name>
    <dbReference type="NCBI Taxonomy" id="393310"/>
    <lineage>
        <taxon>Bacteria</taxon>
        <taxon>Pseudomonadati</taxon>
        <taxon>Pseudomonadota</taxon>
        <taxon>Alphaproteobacteria</taxon>
        <taxon>Rhodospirillales</taxon>
        <taxon>Azospirillaceae</taxon>
        <taxon>Skermanella</taxon>
    </lineage>
</organism>
<dbReference type="Proteomes" id="UP000321523">
    <property type="component" value="Unassembled WGS sequence"/>
</dbReference>
<dbReference type="InterPro" id="IPR054193">
    <property type="entry name" value="DUF6898"/>
</dbReference>
<keyword evidence="3" id="KW-1185">Reference proteome</keyword>
<reference evidence="2 3" key="1">
    <citation type="submission" date="2019-07" db="EMBL/GenBank/DDBJ databases">
        <title>Whole genome shotgun sequence of Skermanella aerolata NBRC 106429.</title>
        <authorList>
            <person name="Hosoyama A."/>
            <person name="Uohara A."/>
            <person name="Ohji S."/>
            <person name="Ichikawa N."/>
        </authorList>
    </citation>
    <scope>NUCLEOTIDE SEQUENCE [LARGE SCALE GENOMIC DNA]</scope>
    <source>
        <strain evidence="2 3">NBRC 106429</strain>
    </source>
</reference>
<dbReference type="AlphaFoldDB" id="A0A512E045"/>
<comment type="caution">
    <text evidence="2">The sequence shown here is derived from an EMBL/GenBank/DDBJ whole genome shotgun (WGS) entry which is preliminary data.</text>
</comment>
<dbReference type="RefSeq" id="WP_044434936.1">
    <property type="nucleotide sequence ID" value="NZ_BJYZ01000035.1"/>
</dbReference>
<name>A0A512E045_9PROT</name>
<evidence type="ECO:0000313" key="3">
    <source>
        <dbReference type="Proteomes" id="UP000321523"/>
    </source>
</evidence>
<accession>A0A512E045</accession>
<dbReference type="OrthoDB" id="7362394at2"/>
<evidence type="ECO:0000313" key="2">
    <source>
        <dbReference type="EMBL" id="GEO42106.1"/>
    </source>
</evidence>
<proteinExistence type="predicted"/>
<dbReference type="Pfam" id="PF21839">
    <property type="entry name" value="DUF6898"/>
    <property type="match status" value="1"/>
</dbReference>